<feature type="active site" description="Nucleophile" evidence="4">
    <location>
        <position position="419"/>
    </location>
</feature>
<evidence type="ECO:0000313" key="8">
    <source>
        <dbReference type="Proteomes" id="UP001456368"/>
    </source>
</evidence>
<dbReference type="InterPro" id="IPR012340">
    <property type="entry name" value="NA-bd_OB-fold"/>
</dbReference>
<gene>
    <name evidence="7" type="primary">rlmD</name>
    <name evidence="7" type="ORF">VNN45_08280</name>
</gene>
<feature type="binding site" evidence="4">
    <location>
        <position position="294"/>
    </location>
    <ligand>
        <name>S-adenosyl-L-methionine</name>
        <dbReference type="ChEBI" id="CHEBI:59789"/>
    </ligand>
</feature>
<dbReference type="SUPFAM" id="SSF53335">
    <property type="entry name" value="S-adenosyl-L-methionine-dependent methyltransferases"/>
    <property type="match status" value="1"/>
</dbReference>
<dbReference type="PROSITE" id="PS51687">
    <property type="entry name" value="SAM_MT_RNA_M5U"/>
    <property type="match status" value="1"/>
</dbReference>
<dbReference type="Gene3D" id="3.40.50.150">
    <property type="entry name" value="Vaccinia Virus protein VP39"/>
    <property type="match status" value="1"/>
</dbReference>
<dbReference type="EMBL" id="CP141698">
    <property type="protein sequence ID" value="WYC66870.1"/>
    <property type="molecule type" value="Genomic_DNA"/>
</dbReference>
<feature type="binding site" evidence="4">
    <location>
        <position position="323"/>
    </location>
    <ligand>
        <name>S-adenosyl-L-methionine</name>
        <dbReference type="ChEBI" id="CHEBI:59789"/>
    </ligand>
</feature>
<dbReference type="Pfam" id="PF01938">
    <property type="entry name" value="TRAM"/>
    <property type="match status" value="1"/>
</dbReference>
<dbReference type="PROSITE" id="PS01230">
    <property type="entry name" value="TRMA_1"/>
    <property type="match status" value="1"/>
</dbReference>
<evidence type="ECO:0000256" key="1">
    <source>
        <dbReference type="ARBA" id="ARBA00022603"/>
    </source>
</evidence>
<dbReference type="Gene3D" id="2.40.50.1070">
    <property type="match status" value="1"/>
</dbReference>
<name>A0ABZ2SEZ9_9LACT</name>
<dbReference type="Proteomes" id="UP001456368">
    <property type="component" value="Chromosome"/>
</dbReference>
<dbReference type="RefSeq" id="WP_019293986.1">
    <property type="nucleotide sequence ID" value="NZ_CP094882.1"/>
</dbReference>
<evidence type="ECO:0000259" key="6">
    <source>
        <dbReference type="PROSITE" id="PS50926"/>
    </source>
</evidence>
<comment type="similarity">
    <text evidence="4">Belongs to the class I-like SAM-binding methyltransferase superfamily. RNA M5U methyltransferase family.</text>
</comment>
<proteinExistence type="inferred from homology"/>
<accession>A0ABZ2SEZ9</accession>
<evidence type="ECO:0000313" key="7">
    <source>
        <dbReference type="EMBL" id="WYC66870.1"/>
    </source>
</evidence>
<feature type="domain" description="TRAM" evidence="6">
    <location>
        <begin position="15"/>
        <end position="73"/>
    </location>
</feature>
<protein>
    <submittedName>
        <fullName evidence="7">23S rRNA (Uracil(1939)-C(5))-methyltransferase RlmD</fullName>
        <ecNumber evidence="7">2.1.1.190</ecNumber>
    </submittedName>
</protein>
<dbReference type="InterPro" id="IPR030390">
    <property type="entry name" value="MeTrfase_TrmA_AS"/>
</dbReference>
<dbReference type="NCBIfam" id="TIGR00479">
    <property type="entry name" value="rumA"/>
    <property type="match status" value="1"/>
</dbReference>
<dbReference type="EC" id="2.1.1.190" evidence="7"/>
<evidence type="ECO:0000256" key="2">
    <source>
        <dbReference type="ARBA" id="ARBA00022679"/>
    </source>
</evidence>
<dbReference type="PROSITE" id="PS50926">
    <property type="entry name" value="TRAM"/>
    <property type="match status" value="1"/>
</dbReference>
<dbReference type="InterPro" id="IPR029063">
    <property type="entry name" value="SAM-dependent_MTases_sf"/>
</dbReference>
<dbReference type="InterPro" id="IPR030391">
    <property type="entry name" value="MeTrfase_TrmA_CS"/>
</dbReference>
<feature type="binding site" evidence="4">
    <location>
        <position position="392"/>
    </location>
    <ligand>
        <name>S-adenosyl-L-methionine</name>
        <dbReference type="ChEBI" id="CHEBI:59789"/>
    </ligand>
</feature>
<dbReference type="PANTHER" id="PTHR11061">
    <property type="entry name" value="RNA M5U METHYLTRANSFERASE"/>
    <property type="match status" value="1"/>
</dbReference>
<dbReference type="InterPro" id="IPR010280">
    <property type="entry name" value="U5_MeTrfase_fam"/>
</dbReference>
<dbReference type="Pfam" id="PF05958">
    <property type="entry name" value="tRNA_U5-meth_tr"/>
    <property type="match status" value="1"/>
</dbReference>
<feature type="active site" evidence="5">
    <location>
        <position position="419"/>
    </location>
</feature>
<dbReference type="CDD" id="cd02440">
    <property type="entry name" value="AdoMet_MTases"/>
    <property type="match status" value="1"/>
</dbReference>
<keyword evidence="2 4" id="KW-0808">Transferase</keyword>
<keyword evidence="3 4" id="KW-0949">S-adenosyl-L-methionine</keyword>
<feature type="binding site" evidence="4">
    <location>
        <position position="344"/>
    </location>
    <ligand>
        <name>S-adenosyl-L-methionine</name>
        <dbReference type="ChEBI" id="CHEBI:59789"/>
    </ligand>
</feature>
<dbReference type="GO" id="GO:0008168">
    <property type="term" value="F:methyltransferase activity"/>
    <property type="evidence" value="ECO:0007669"/>
    <property type="project" value="UniProtKB-KW"/>
</dbReference>
<dbReference type="PROSITE" id="PS01231">
    <property type="entry name" value="TRMA_2"/>
    <property type="match status" value="1"/>
</dbReference>
<keyword evidence="1 4" id="KW-0489">Methyltransferase</keyword>
<dbReference type="GeneID" id="75143872"/>
<dbReference type="GO" id="GO:0032259">
    <property type="term" value="P:methylation"/>
    <property type="evidence" value="ECO:0007669"/>
    <property type="project" value="UniProtKB-KW"/>
</dbReference>
<dbReference type="InterPro" id="IPR002792">
    <property type="entry name" value="TRAM_dom"/>
</dbReference>
<dbReference type="PANTHER" id="PTHR11061:SF30">
    <property type="entry name" value="TRNA (URACIL(54)-C(5))-METHYLTRANSFERASE"/>
    <property type="match status" value="1"/>
</dbReference>
<keyword evidence="8" id="KW-1185">Reference proteome</keyword>
<dbReference type="SUPFAM" id="SSF50249">
    <property type="entry name" value="Nucleic acid-binding proteins"/>
    <property type="match status" value="1"/>
</dbReference>
<sequence length="468" mass="52783">MDFIKRVCYHKSMKKFQKNEVIQGTVLDLTHEGQGVIKADNFPFFVENALPGEEIKIKVLKVGKNFGFGKVEEWFSQSPDRVQDVNMTYLRTGIADFGHMTYSAQLHFKHKQVVDVLRKNAHKPDFPVLDTLGAEQESQYRNKAQVPVRSINGKTETGFFRKNSHDLVPIRDFYIQNPEIDELVNQVRESLIKLNIPPYDEQTKRGIVRNIVIRRGHHSGQMMLILVVTKEKFTGLSELVAEYSNKVDSFQLSINTSTGNAIFGSKFKLLSGKDYITDSMLGKDFQISARAFYQVNTAQAEKLYQLAYDFADLKAEDVVIDAYSGIGTIGLGMADKVAQVYGMEIIPEAVENAKTNAALNGITNAQYEVGPAEEVMPQWLQDGIQPDIIFVDPPRKGLDESFIKAATATQARVVVYISCNPATFARDVVRFEEEGYLLEKVQPVDLFPQTKHVECVGLLVKIKKGERR</sequence>
<evidence type="ECO:0000256" key="3">
    <source>
        <dbReference type="ARBA" id="ARBA00022691"/>
    </source>
</evidence>
<evidence type="ECO:0000256" key="4">
    <source>
        <dbReference type="PROSITE-ProRule" id="PRU01024"/>
    </source>
</evidence>
<organism evidence="7 8">
    <name type="scientific">Lactococcus petauri</name>
    <dbReference type="NCBI Taxonomy" id="1940789"/>
    <lineage>
        <taxon>Bacteria</taxon>
        <taxon>Bacillati</taxon>
        <taxon>Bacillota</taxon>
        <taxon>Bacilli</taxon>
        <taxon>Lactobacillales</taxon>
        <taxon>Streptococcaceae</taxon>
        <taxon>Lactococcus</taxon>
    </lineage>
</organism>
<reference evidence="7 8" key="1">
    <citation type="submission" date="2023-12" db="EMBL/GenBank/DDBJ databases">
        <title>Redefining Piscine Lactococcosis.</title>
        <authorList>
            <person name="Heckman T.I."/>
            <person name="Yazdi Z."/>
            <person name="Older C.E."/>
            <person name="Griffin M.J."/>
            <person name="Waldbieser G.C."/>
            <person name="Chow A.M."/>
            <person name="Medina Silva I."/>
            <person name="Anenson K.M."/>
            <person name="Garcia J.C."/>
            <person name="LaFrentz B.R."/>
            <person name="Slavic D."/>
            <person name="Toohey-Kurth K.L."/>
            <person name="Yant P."/>
            <person name="Fritz H.M."/>
            <person name="Henderson E."/>
            <person name="McDowall R."/>
            <person name="Cai H."/>
            <person name="Adikson M."/>
            <person name="Soto E."/>
        </authorList>
    </citation>
    <scope>NUCLEOTIDE SEQUENCE [LARGE SCALE GENOMIC DNA]</scope>
    <source>
        <strain evidence="7 8">R21-91A</strain>
    </source>
</reference>
<dbReference type="Gene3D" id="2.40.50.140">
    <property type="entry name" value="Nucleic acid-binding proteins"/>
    <property type="match status" value="1"/>
</dbReference>
<evidence type="ECO:0000256" key="5">
    <source>
        <dbReference type="PROSITE-ProRule" id="PRU10015"/>
    </source>
</evidence>